<reference evidence="3" key="1">
    <citation type="journal article" date="2020" name="Stud. Mycol.">
        <title>101 Dothideomycetes genomes: a test case for predicting lifestyles and emergence of pathogens.</title>
        <authorList>
            <person name="Haridas S."/>
            <person name="Albert R."/>
            <person name="Binder M."/>
            <person name="Bloem J."/>
            <person name="Labutti K."/>
            <person name="Salamov A."/>
            <person name="Andreopoulos B."/>
            <person name="Baker S."/>
            <person name="Barry K."/>
            <person name="Bills G."/>
            <person name="Bluhm B."/>
            <person name="Cannon C."/>
            <person name="Castanera R."/>
            <person name="Culley D."/>
            <person name="Daum C."/>
            <person name="Ezra D."/>
            <person name="Gonzalez J."/>
            <person name="Henrissat B."/>
            <person name="Kuo A."/>
            <person name="Liang C."/>
            <person name="Lipzen A."/>
            <person name="Lutzoni F."/>
            <person name="Magnuson J."/>
            <person name="Mondo S."/>
            <person name="Nolan M."/>
            <person name="Ohm R."/>
            <person name="Pangilinan J."/>
            <person name="Park H.-J."/>
            <person name="Ramirez L."/>
            <person name="Alfaro M."/>
            <person name="Sun H."/>
            <person name="Tritt A."/>
            <person name="Yoshinaga Y."/>
            <person name="Zwiers L.-H."/>
            <person name="Turgeon B."/>
            <person name="Goodwin S."/>
            <person name="Spatafora J."/>
            <person name="Crous P."/>
            <person name="Grigoriev I."/>
        </authorList>
    </citation>
    <scope>NUCLEOTIDE SEQUENCE</scope>
    <source>
        <strain evidence="3">CBS 133067</strain>
    </source>
</reference>
<gene>
    <name evidence="3" type="ORF">NA57DRAFT_60934</name>
</gene>
<feature type="compositionally biased region" description="Polar residues" evidence="1">
    <location>
        <begin position="344"/>
        <end position="357"/>
    </location>
</feature>
<comment type="caution">
    <text evidence="3">The sequence shown here is derived from an EMBL/GenBank/DDBJ whole genome shotgun (WGS) entry which is preliminary data.</text>
</comment>
<dbReference type="EMBL" id="ML978135">
    <property type="protein sequence ID" value="KAF2094304.1"/>
    <property type="molecule type" value="Genomic_DNA"/>
</dbReference>
<dbReference type="GO" id="GO:0004197">
    <property type="term" value="F:cysteine-type endopeptidase activity"/>
    <property type="evidence" value="ECO:0007669"/>
    <property type="project" value="InterPro"/>
</dbReference>
<evidence type="ECO:0000259" key="2">
    <source>
        <dbReference type="Pfam" id="PF00656"/>
    </source>
</evidence>
<evidence type="ECO:0000313" key="4">
    <source>
        <dbReference type="Proteomes" id="UP000799772"/>
    </source>
</evidence>
<feature type="compositionally biased region" description="Basic and acidic residues" evidence="1">
    <location>
        <begin position="358"/>
        <end position="373"/>
    </location>
</feature>
<name>A0A9P4I5M7_9PEZI</name>
<protein>
    <recommendedName>
        <fullName evidence="2">Peptidase C14 caspase domain-containing protein</fullName>
    </recommendedName>
</protein>
<evidence type="ECO:0000313" key="3">
    <source>
        <dbReference type="EMBL" id="KAF2094304.1"/>
    </source>
</evidence>
<dbReference type="InterPro" id="IPR011600">
    <property type="entry name" value="Pept_C14_caspase"/>
</dbReference>
<dbReference type="Proteomes" id="UP000799772">
    <property type="component" value="Unassembled WGS sequence"/>
</dbReference>
<proteinExistence type="predicted"/>
<sequence length="440" mass="48550">MFTVTNTTPPSLTSAIPEPQNPRQLARRFLRRALGSKTGSSLHNLITDTSQSPHRAGDVILKFKKVFWLMFEWKNAPLDQQKNTLKLKEVVTTKFGREATVGHIPVHSDDGSTNAVIKKIDDKLASYGQDKDNLFVLYYSGHGRGEREDHIWATEVQSTGSNQKRTEWVRIHFSDVFKHLVATKSHVLLVLDTCHANAAGAVMRQSFKASQAFSQTPHRRCELLAACASNTTTLGNTDAVFTKALTKVLEDSASGKFDAYTSKIHDKTSEELDMRKKLVHLYDGTPPESSDVLHTNFSETHLPICLGLTTPESISKFKSAFQSTTAPHPQPIGNTYIPLRSDASRTAGSNISNGNTSKPEDGHEQGVQDKDGDSEMMDAPAADANEERKARAAWLREKAERLRKAARQEDPAVAVADPAAVLARARLLTEQAETIEAQCH</sequence>
<keyword evidence="4" id="KW-1185">Reference proteome</keyword>
<feature type="region of interest" description="Disordered" evidence="1">
    <location>
        <begin position="1"/>
        <end position="21"/>
    </location>
</feature>
<dbReference type="GO" id="GO:0006508">
    <property type="term" value="P:proteolysis"/>
    <property type="evidence" value="ECO:0007669"/>
    <property type="project" value="InterPro"/>
</dbReference>
<dbReference type="AlphaFoldDB" id="A0A9P4I5M7"/>
<feature type="domain" description="Peptidase C14 caspase" evidence="2">
    <location>
        <begin position="113"/>
        <end position="272"/>
    </location>
</feature>
<dbReference type="Gene3D" id="3.40.50.1460">
    <property type="match status" value="1"/>
</dbReference>
<feature type="region of interest" description="Disordered" evidence="1">
    <location>
        <begin position="323"/>
        <end position="391"/>
    </location>
</feature>
<accession>A0A9P4I5M7</accession>
<evidence type="ECO:0000256" key="1">
    <source>
        <dbReference type="SAM" id="MobiDB-lite"/>
    </source>
</evidence>
<feature type="compositionally biased region" description="Polar residues" evidence="1">
    <location>
        <begin position="1"/>
        <end position="14"/>
    </location>
</feature>
<dbReference type="OrthoDB" id="4760831at2759"/>
<organism evidence="3 4">
    <name type="scientific">Rhizodiscina lignyota</name>
    <dbReference type="NCBI Taxonomy" id="1504668"/>
    <lineage>
        <taxon>Eukaryota</taxon>
        <taxon>Fungi</taxon>
        <taxon>Dikarya</taxon>
        <taxon>Ascomycota</taxon>
        <taxon>Pezizomycotina</taxon>
        <taxon>Dothideomycetes</taxon>
        <taxon>Pleosporomycetidae</taxon>
        <taxon>Aulographales</taxon>
        <taxon>Rhizodiscinaceae</taxon>
        <taxon>Rhizodiscina</taxon>
    </lineage>
</organism>
<dbReference type="Pfam" id="PF00656">
    <property type="entry name" value="Peptidase_C14"/>
    <property type="match status" value="1"/>
</dbReference>